<dbReference type="PANTHER" id="PTHR11728:SF1">
    <property type="entry name" value="GLYCEROL-3-PHOSPHATE DEHYDROGENASE [NAD(+)] 2, CHLOROPLASTIC"/>
    <property type="match status" value="1"/>
</dbReference>
<dbReference type="GO" id="GO:0051287">
    <property type="term" value="F:NAD binding"/>
    <property type="evidence" value="ECO:0007669"/>
    <property type="project" value="InterPro"/>
</dbReference>
<evidence type="ECO:0000256" key="3">
    <source>
        <dbReference type="ARBA" id="ARBA00022857"/>
    </source>
</evidence>
<evidence type="ECO:0000256" key="6">
    <source>
        <dbReference type="ARBA" id="ARBA00023098"/>
    </source>
</evidence>
<evidence type="ECO:0000256" key="8">
    <source>
        <dbReference type="ARBA" id="ARBA00023264"/>
    </source>
</evidence>
<reference evidence="15 16" key="1">
    <citation type="submission" date="2020-02" db="EMBL/GenBank/DDBJ databases">
        <title>Genome analysis of Thermosulfuriphilus ammonigenes ST65T, an anaerobic thermophilic chemolithoautotrophic bacterium isolated from a deep-sea hydrothermal vent.</title>
        <authorList>
            <person name="Slobodkina G."/>
            <person name="Allioux M."/>
            <person name="Merkel A."/>
            <person name="Alain K."/>
            <person name="Jebbar M."/>
            <person name="Slobodkin A."/>
        </authorList>
    </citation>
    <scope>NUCLEOTIDE SEQUENCE [LARGE SCALE GENOMIC DNA]</scope>
    <source>
        <strain evidence="15 16">ST65</strain>
    </source>
</reference>
<dbReference type="PANTHER" id="PTHR11728">
    <property type="entry name" value="GLYCEROL-3-PHOSPHATE DEHYDROGENASE"/>
    <property type="match status" value="1"/>
</dbReference>
<evidence type="ECO:0000256" key="12">
    <source>
        <dbReference type="ARBA" id="ARBA00080511"/>
    </source>
</evidence>
<proteinExistence type="inferred from homology"/>
<dbReference type="FunFam" id="3.40.50.720:FF:000019">
    <property type="entry name" value="Glycerol-3-phosphate dehydrogenase [NAD(P)+]"/>
    <property type="match status" value="1"/>
</dbReference>
<evidence type="ECO:0000256" key="2">
    <source>
        <dbReference type="ARBA" id="ARBA00022516"/>
    </source>
</evidence>
<keyword evidence="16" id="KW-1185">Reference proteome</keyword>
<dbReference type="Gene3D" id="3.40.50.720">
    <property type="entry name" value="NAD(P)-binding Rossmann-like Domain"/>
    <property type="match status" value="1"/>
</dbReference>
<evidence type="ECO:0000256" key="13">
    <source>
        <dbReference type="HAMAP-Rule" id="MF_00394"/>
    </source>
</evidence>
<dbReference type="InterPro" id="IPR008927">
    <property type="entry name" value="6-PGluconate_DH-like_C_sf"/>
</dbReference>
<keyword evidence="6 13" id="KW-0443">Lipid metabolism</keyword>
<dbReference type="PRINTS" id="PR00077">
    <property type="entry name" value="GPDHDRGNASE"/>
</dbReference>
<dbReference type="InterPro" id="IPR006168">
    <property type="entry name" value="G3P_DH_NAD-dep"/>
</dbReference>
<feature type="binding site" evidence="13">
    <location>
        <position position="136"/>
    </location>
    <ligand>
        <name>sn-glycerol 3-phosphate</name>
        <dbReference type="ChEBI" id="CHEBI:57597"/>
    </ligand>
</feature>
<dbReference type="InterPro" id="IPR013328">
    <property type="entry name" value="6PGD_dom2"/>
</dbReference>
<comment type="catalytic activity">
    <reaction evidence="9">
        <text>sn-glycerol 3-phosphate + NADP(+) = dihydroxyacetone phosphate + NADPH + H(+)</text>
        <dbReference type="Rhea" id="RHEA:11096"/>
        <dbReference type="ChEBI" id="CHEBI:15378"/>
        <dbReference type="ChEBI" id="CHEBI:57597"/>
        <dbReference type="ChEBI" id="CHEBI:57642"/>
        <dbReference type="ChEBI" id="CHEBI:57783"/>
        <dbReference type="ChEBI" id="CHEBI:58349"/>
        <dbReference type="EC" id="1.1.1.94"/>
    </reaction>
    <physiologicalReaction direction="right-to-left" evidence="9">
        <dbReference type="Rhea" id="RHEA:11098"/>
    </physiologicalReaction>
</comment>
<comment type="function">
    <text evidence="13">Catalyzes the reduction of the glycolytic intermediate dihydroxyacetone phosphate (DHAP) to sn-glycerol 3-phosphate (G3P), the key precursor for phospholipid synthesis.</text>
</comment>
<dbReference type="GO" id="GO:0047952">
    <property type="term" value="F:glycerol-3-phosphate dehydrogenase [NAD(P)+] activity"/>
    <property type="evidence" value="ECO:0007669"/>
    <property type="project" value="UniProtKB-UniRule"/>
</dbReference>
<keyword evidence="8 13" id="KW-1208">Phospholipid metabolism</keyword>
<feature type="binding site" evidence="13">
    <location>
        <position position="256"/>
    </location>
    <ligand>
        <name>sn-glycerol 3-phosphate</name>
        <dbReference type="ChEBI" id="CHEBI:57597"/>
    </ligand>
</feature>
<name>A0A6G7PV08_9BACT</name>
<dbReference type="NCBIfam" id="NF000940">
    <property type="entry name" value="PRK00094.1-2"/>
    <property type="match status" value="1"/>
</dbReference>
<dbReference type="UniPathway" id="UPA00940"/>
<dbReference type="GO" id="GO:0005975">
    <property type="term" value="P:carbohydrate metabolic process"/>
    <property type="evidence" value="ECO:0007669"/>
    <property type="project" value="InterPro"/>
</dbReference>
<evidence type="ECO:0000256" key="14">
    <source>
        <dbReference type="RuleBase" id="RU000437"/>
    </source>
</evidence>
<feature type="binding site" evidence="13">
    <location>
        <position position="191"/>
    </location>
    <ligand>
        <name>sn-glycerol 3-phosphate</name>
        <dbReference type="ChEBI" id="CHEBI:57597"/>
    </ligand>
</feature>
<keyword evidence="13" id="KW-0547">Nucleotide-binding</keyword>
<dbReference type="InterPro" id="IPR036291">
    <property type="entry name" value="NAD(P)-bd_dom_sf"/>
</dbReference>
<gene>
    <name evidence="13" type="primary">gpsA</name>
    <name evidence="15" type="ORF">G4V39_04135</name>
</gene>
<feature type="binding site" evidence="13">
    <location>
        <position position="48"/>
    </location>
    <ligand>
        <name>NADPH</name>
        <dbReference type="ChEBI" id="CHEBI:57783"/>
    </ligand>
</feature>
<keyword evidence="7 13" id="KW-0594">Phospholipid biosynthesis</keyword>
<evidence type="ECO:0000256" key="10">
    <source>
        <dbReference type="ARBA" id="ARBA00066687"/>
    </source>
</evidence>
<dbReference type="GO" id="GO:0008654">
    <property type="term" value="P:phospholipid biosynthetic process"/>
    <property type="evidence" value="ECO:0007669"/>
    <property type="project" value="UniProtKB-KW"/>
</dbReference>
<dbReference type="PIRSF" id="PIRSF000114">
    <property type="entry name" value="Glycerol-3-P_dh"/>
    <property type="match status" value="1"/>
</dbReference>
<feature type="binding site" evidence="13">
    <location>
        <position position="11"/>
    </location>
    <ligand>
        <name>NADPH</name>
        <dbReference type="ChEBI" id="CHEBI:57783"/>
    </ligand>
</feature>
<feature type="binding site" evidence="13">
    <location>
        <position position="10"/>
    </location>
    <ligand>
        <name>NADPH</name>
        <dbReference type="ChEBI" id="CHEBI:57783"/>
    </ligand>
</feature>
<dbReference type="SUPFAM" id="SSF51735">
    <property type="entry name" value="NAD(P)-binding Rossmann-fold domains"/>
    <property type="match status" value="1"/>
</dbReference>
<feature type="binding site" evidence="13">
    <location>
        <position position="31"/>
    </location>
    <ligand>
        <name>NADPH</name>
        <dbReference type="ChEBI" id="CHEBI:57783"/>
    </ligand>
</feature>
<organism evidence="15 16">
    <name type="scientific">Thermosulfuriphilus ammonigenes</name>
    <dbReference type="NCBI Taxonomy" id="1936021"/>
    <lineage>
        <taxon>Bacteria</taxon>
        <taxon>Pseudomonadati</taxon>
        <taxon>Thermodesulfobacteriota</taxon>
        <taxon>Thermodesulfobacteria</taxon>
        <taxon>Thermodesulfobacteriales</taxon>
        <taxon>Thermodesulfobacteriaceae</taxon>
        <taxon>Thermosulfuriphilus</taxon>
    </lineage>
</organism>
<dbReference type="EC" id="1.1.1.94" evidence="10 13"/>
<dbReference type="GO" id="GO:0006650">
    <property type="term" value="P:glycerophospholipid metabolic process"/>
    <property type="evidence" value="ECO:0007669"/>
    <property type="project" value="UniProtKB-UniRule"/>
</dbReference>
<dbReference type="AlphaFoldDB" id="A0A6G7PV08"/>
<dbReference type="InterPro" id="IPR006109">
    <property type="entry name" value="G3P_DH_NAD-dep_C"/>
</dbReference>
<evidence type="ECO:0000313" key="15">
    <source>
        <dbReference type="EMBL" id="QIJ71515.1"/>
    </source>
</evidence>
<comment type="subcellular location">
    <subcellularLocation>
        <location evidence="13">Cytoplasm</location>
    </subcellularLocation>
</comment>
<feature type="active site" description="Proton acceptor" evidence="13">
    <location>
        <position position="191"/>
    </location>
</feature>
<keyword evidence="2 13" id="KW-0444">Lipid biosynthesis</keyword>
<dbReference type="Pfam" id="PF01210">
    <property type="entry name" value="NAD_Gly3P_dh_N"/>
    <property type="match status" value="1"/>
</dbReference>
<dbReference type="FunFam" id="1.10.1040.10:FF:000001">
    <property type="entry name" value="Glycerol-3-phosphate dehydrogenase [NAD(P)+]"/>
    <property type="match status" value="1"/>
</dbReference>
<evidence type="ECO:0000256" key="4">
    <source>
        <dbReference type="ARBA" id="ARBA00023002"/>
    </source>
</evidence>
<comment type="similarity">
    <text evidence="1 13 14">Belongs to the NAD-dependent glycerol-3-phosphate dehydrogenase family.</text>
</comment>
<feature type="binding site" evidence="13">
    <location>
        <position position="244"/>
    </location>
    <ligand>
        <name>sn-glycerol 3-phosphate</name>
        <dbReference type="ChEBI" id="CHEBI:57597"/>
    </ligand>
</feature>
<feature type="binding site" evidence="13">
    <location>
        <position position="106"/>
    </location>
    <ligand>
        <name>NADPH</name>
        <dbReference type="ChEBI" id="CHEBI:57783"/>
    </ligand>
</feature>
<feature type="binding site" evidence="13">
    <location>
        <position position="255"/>
    </location>
    <ligand>
        <name>sn-glycerol 3-phosphate</name>
        <dbReference type="ChEBI" id="CHEBI:57597"/>
    </ligand>
</feature>
<keyword evidence="3 13" id="KW-0521">NADP</keyword>
<dbReference type="SUPFAM" id="SSF48179">
    <property type="entry name" value="6-phosphogluconate dehydrogenase C-terminal domain-like"/>
    <property type="match status" value="1"/>
</dbReference>
<dbReference type="PROSITE" id="PS00957">
    <property type="entry name" value="NAD_G3PDH"/>
    <property type="match status" value="1"/>
</dbReference>
<sequence>MKIAVLGAGSWGTALARLLARKGLSVVLWARRDNLAQEIIIRRENPVYLPGIRLPETLKVTAHMDQALSGVEVIVLVVPSHGLRETLRIARDMIPKGLRAVVSATKGIETETLKRMSQVIEEEVPDLAARVGVLSGPSFATEVAQEVPTAVTVAAHLPEVAGLLQELFHTPFFRVYTTNDVVGVELAGALKNVMAIAAGIAEGLGFGTNTRAALITRGLAEISRLGLVLGANPLTFAGLAGLGDLVLTCTGTLSRNRQVGLRLGRGESLEAILASMKMVAEGVRTTKAAYRLAKAQAVELPITEKVYEILYQGKAPAQAVRELLSREPKPEMPHYMETM</sequence>
<dbReference type="Proteomes" id="UP000502179">
    <property type="component" value="Chromosome"/>
</dbReference>
<dbReference type="NCBIfam" id="NF000941">
    <property type="entry name" value="PRK00094.1-3"/>
    <property type="match status" value="1"/>
</dbReference>
<feature type="binding site" evidence="13">
    <location>
        <position position="254"/>
    </location>
    <ligand>
        <name>sn-glycerol 3-phosphate</name>
        <dbReference type="ChEBI" id="CHEBI:57597"/>
    </ligand>
</feature>
<evidence type="ECO:0000256" key="7">
    <source>
        <dbReference type="ARBA" id="ARBA00023209"/>
    </source>
</evidence>
<feature type="binding site" evidence="13">
    <location>
        <position position="32"/>
    </location>
    <ligand>
        <name>NADPH</name>
        <dbReference type="ChEBI" id="CHEBI:57783"/>
    </ligand>
</feature>
<feature type="binding site" evidence="13">
    <location>
        <position position="140"/>
    </location>
    <ligand>
        <name>NADPH</name>
        <dbReference type="ChEBI" id="CHEBI:57783"/>
    </ligand>
</feature>
<feature type="binding site" evidence="13">
    <location>
        <position position="138"/>
    </location>
    <ligand>
        <name>sn-glycerol 3-phosphate</name>
        <dbReference type="ChEBI" id="CHEBI:57597"/>
    </ligand>
</feature>
<keyword evidence="5 13" id="KW-0520">NAD</keyword>
<accession>A0A6G7PV08</accession>
<dbReference type="InterPro" id="IPR011128">
    <property type="entry name" value="G3P_DH_NAD-dep_N"/>
</dbReference>
<dbReference type="GO" id="GO:0005829">
    <property type="term" value="C:cytosol"/>
    <property type="evidence" value="ECO:0007669"/>
    <property type="project" value="TreeGrafter"/>
</dbReference>
<feature type="binding site" evidence="13">
    <location>
        <position position="281"/>
    </location>
    <ligand>
        <name>NADPH</name>
        <dbReference type="ChEBI" id="CHEBI:57783"/>
    </ligand>
</feature>
<evidence type="ECO:0000256" key="1">
    <source>
        <dbReference type="ARBA" id="ARBA00011009"/>
    </source>
</evidence>
<feature type="binding site" evidence="13">
    <location>
        <position position="279"/>
    </location>
    <ligand>
        <name>NADPH</name>
        <dbReference type="ChEBI" id="CHEBI:57783"/>
    </ligand>
</feature>
<evidence type="ECO:0000256" key="5">
    <source>
        <dbReference type="ARBA" id="ARBA00023027"/>
    </source>
</evidence>
<evidence type="ECO:0000256" key="9">
    <source>
        <dbReference type="ARBA" id="ARBA00052716"/>
    </source>
</evidence>
<dbReference type="RefSeq" id="WP_166031734.1">
    <property type="nucleotide sequence ID" value="NZ_CP048877.1"/>
</dbReference>
<keyword evidence="13" id="KW-0963">Cytoplasm</keyword>
<dbReference type="GO" id="GO:0046167">
    <property type="term" value="P:glycerol-3-phosphate biosynthetic process"/>
    <property type="evidence" value="ECO:0007669"/>
    <property type="project" value="UniProtKB-UniRule"/>
</dbReference>
<dbReference type="GO" id="GO:0046168">
    <property type="term" value="P:glycerol-3-phosphate catabolic process"/>
    <property type="evidence" value="ECO:0007669"/>
    <property type="project" value="InterPro"/>
</dbReference>
<comment type="pathway">
    <text evidence="13">Membrane lipid metabolism; glycerophospholipid metabolism.</text>
</comment>
<comment type="catalytic activity">
    <reaction evidence="13">
        <text>sn-glycerol 3-phosphate + NAD(+) = dihydroxyacetone phosphate + NADH + H(+)</text>
        <dbReference type="Rhea" id="RHEA:11092"/>
        <dbReference type="ChEBI" id="CHEBI:15378"/>
        <dbReference type="ChEBI" id="CHEBI:57540"/>
        <dbReference type="ChEBI" id="CHEBI:57597"/>
        <dbReference type="ChEBI" id="CHEBI:57642"/>
        <dbReference type="ChEBI" id="CHEBI:57945"/>
        <dbReference type="EC" id="1.1.1.94"/>
    </reaction>
</comment>
<keyword evidence="4 13" id="KW-0560">Oxidoreductase</keyword>
<dbReference type="HAMAP" id="MF_00394">
    <property type="entry name" value="NAD_Glyc3P_dehydrog"/>
    <property type="match status" value="1"/>
</dbReference>
<feature type="binding site" evidence="13">
    <location>
        <position position="255"/>
    </location>
    <ligand>
        <name>NADPH</name>
        <dbReference type="ChEBI" id="CHEBI:57783"/>
    </ligand>
</feature>
<evidence type="ECO:0000313" key="16">
    <source>
        <dbReference type="Proteomes" id="UP000502179"/>
    </source>
</evidence>
<protein>
    <recommendedName>
        <fullName evidence="11 13">Glycerol-3-phosphate dehydrogenase [NAD(P)+]</fullName>
        <ecNumber evidence="10 13">1.1.1.94</ecNumber>
    </recommendedName>
    <alternativeName>
        <fullName evidence="13">NAD(P)(+)-dependent glycerol-3-phosphate dehydrogenase</fullName>
    </alternativeName>
    <alternativeName>
        <fullName evidence="12 13">NAD(P)H-dependent dihydroxyacetone-phosphate reductase</fullName>
    </alternativeName>
</protein>
<dbReference type="EMBL" id="CP048877">
    <property type="protein sequence ID" value="QIJ71515.1"/>
    <property type="molecule type" value="Genomic_DNA"/>
</dbReference>
<dbReference type="Gene3D" id="1.10.1040.10">
    <property type="entry name" value="N-(1-d-carboxylethyl)-l-norvaline Dehydrogenase, domain 2"/>
    <property type="match status" value="1"/>
</dbReference>
<feature type="binding site" evidence="13">
    <location>
        <position position="106"/>
    </location>
    <ligand>
        <name>sn-glycerol 3-phosphate</name>
        <dbReference type="ChEBI" id="CHEBI:57597"/>
    </ligand>
</feature>
<evidence type="ECO:0000256" key="11">
    <source>
        <dbReference type="ARBA" id="ARBA00069372"/>
    </source>
</evidence>
<dbReference type="NCBIfam" id="NF000942">
    <property type="entry name" value="PRK00094.1-4"/>
    <property type="match status" value="1"/>
</dbReference>
<dbReference type="Pfam" id="PF07479">
    <property type="entry name" value="NAD_Gly3P_dh_C"/>
    <property type="match status" value="1"/>
</dbReference>
<dbReference type="KEGG" id="tav:G4V39_04135"/>